<dbReference type="AlphaFoldDB" id="A0A5B7F8D9"/>
<proteinExistence type="predicted"/>
<comment type="caution">
    <text evidence="1">The sequence shown here is derived from an EMBL/GenBank/DDBJ whole genome shotgun (WGS) entry which is preliminary data.</text>
</comment>
<evidence type="ECO:0000313" key="2">
    <source>
        <dbReference type="Proteomes" id="UP000324222"/>
    </source>
</evidence>
<keyword evidence="2" id="KW-1185">Reference proteome</keyword>
<dbReference type="EMBL" id="VSRR010006028">
    <property type="protein sequence ID" value="MPC43880.1"/>
    <property type="molecule type" value="Genomic_DNA"/>
</dbReference>
<accession>A0A5B7F8D9</accession>
<reference evidence="1 2" key="1">
    <citation type="submission" date="2019-05" db="EMBL/GenBank/DDBJ databases">
        <title>Another draft genome of Portunus trituberculatus and its Hox gene families provides insights of decapod evolution.</title>
        <authorList>
            <person name="Jeong J.-H."/>
            <person name="Song I."/>
            <person name="Kim S."/>
            <person name="Choi T."/>
            <person name="Kim D."/>
            <person name="Ryu S."/>
            <person name="Kim W."/>
        </authorList>
    </citation>
    <scope>NUCLEOTIDE SEQUENCE [LARGE SCALE GENOMIC DNA]</scope>
    <source>
        <tissue evidence="1">Muscle</tissue>
    </source>
</reference>
<gene>
    <name evidence="1" type="ORF">E2C01_037534</name>
</gene>
<name>A0A5B7F8D9_PORTR</name>
<sequence length="238" mass="26311">MLAHLTSAQRKSYSSLVGVLQRRFGQHQQVEAYRACIKTRVQGRGEPLSQLAQESEMLVCRTYLTAAEDMAHLEDVQAALVKLLKMETFLHTTMGSGMTASPWKANPTRDIRAQRTEVGKATEKRVDEGATGLCVSCWGCGERGYRRTPVAAIGLVTPRGFSATTKMGLRTWRKQLLGGVGTVTPKEKPTARVTWRSHQRPHGYKEDLDQAEAALLLGGMRRNVKEGSARYAVPVMDP</sequence>
<evidence type="ECO:0000313" key="1">
    <source>
        <dbReference type="EMBL" id="MPC43880.1"/>
    </source>
</evidence>
<organism evidence="1 2">
    <name type="scientific">Portunus trituberculatus</name>
    <name type="common">Swimming crab</name>
    <name type="synonym">Neptunus trituberculatus</name>
    <dbReference type="NCBI Taxonomy" id="210409"/>
    <lineage>
        <taxon>Eukaryota</taxon>
        <taxon>Metazoa</taxon>
        <taxon>Ecdysozoa</taxon>
        <taxon>Arthropoda</taxon>
        <taxon>Crustacea</taxon>
        <taxon>Multicrustacea</taxon>
        <taxon>Malacostraca</taxon>
        <taxon>Eumalacostraca</taxon>
        <taxon>Eucarida</taxon>
        <taxon>Decapoda</taxon>
        <taxon>Pleocyemata</taxon>
        <taxon>Brachyura</taxon>
        <taxon>Eubrachyura</taxon>
        <taxon>Portunoidea</taxon>
        <taxon>Portunidae</taxon>
        <taxon>Portuninae</taxon>
        <taxon>Portunus</taxon>
    </lineage>
</organism>
<protein>
    <submittedName>
        <fullName evidence="1">Uncharacterized protein</fullName>
    </submittedName>
</protein>
<dbReference type="OrthoDB" id="8300685at2759"/>
<dbReference type="Proteomes" id="UP000324222">
    <property type="component" value="Unassembled WGS sequence"/>
</dbReference>